<name>A0ABX2DQI5_9BACL</name>
<dbReference type="Proteomes" id="UP000711047">
    <property type="component" value="Unassembled WGS sequence"/>
</dbReference>
<evidence type="ECO:0000256" key="1">
    <source>
        <dbReference type="SAM" id="Phobius"/>
    </source>
</evidence>
<gene>
    <name evidence="2" type="ORF">HQN87_16515</name>
</gene>
<feature type="transmembrane region" description="Helical" evidence="1">
    <location>
        <begin position="73"/>
        <end position="96"/>
    </location>
</feature>
<dbReference type="EMBL" id="JABMKX010000008">
    <property type="protein sequence ID" value="NQX46943.1"/>
    <property type="molecule type" value="Genomic_DNA"/>
</dbReference>
<evidence type="ECO:0000313" key="3">
    <source>
        <dbReference type="Proteomes" id="UP000711047"/>
    </source>
</evidence>
<keyword evidence="3" id="KW-1185">Reference proteome</keyword>
<comment type="caution">
    <text evidence="2">The sequence shown here is derived from an EMBL/GenBank/DDBJ whole genome shotgun (WGS) entry which is preliminary data.</text>
</comment>
<feature type="transmembrane region" description="Helical" evidence="1">
    <location>
        <begin position="108"/>
        <end position="128"/>
    </location>
</feature>
<keyword evidence="1" id="KW-0472">Membrane</keyword>
<feature type="transmembrane region" description="Helical" evidence="1">
    <location>
        <begin position="7"/>
        <end position="23"/>
    </location>
</feature>
<reference evidence="2 3" key="1">
    <citation type="submission" date="2020-05" db="EMBL/GenBank/DDBJ databases">
        <title>Paenibacillus glebae, sp. nov., Paenibacillus humi sp. nov., Paenibacillus pedi sp. nov., Paenibacillus terrestris sp. nov. and Paenibacillus terricola sp. nov., isolated from a forest top soil sample.</title>
        <authorList>
            <person name="Qi S."/>
            <person name="Carlier A."/>
            <person name="Cnockaert M."/>
            <person name="Vandamme P."/>
        </authorList>
    </citation>
    <scope>NUCLEOTIDE SEQUENCE [LARGE SCALE GENOMIC DNA]</scope>
    <source>
        <strain evidence="2 3">LMG 29502</strain>
    </source>
</reference>
<organism evidence="2 3">
    <name type="scientific">Paenibacillus tritici</name>
    <dbReference type="NCBI Taxonomy" id="1873425"/>
    <lineage>
        <taxon>Bacteria</taxon>
        <taxon>Bacillati</taxon>
        <taxon>Bacillota</taxon>
        <taxon>Bacilli</taxon>
        <taxon>Bacillales</taxon>
        <taxon>Paenibacillaceae</taxon>
        <taxon>Paenibacillus</taxon>
    </lineage>
</organism>
<sequence>MIKLNTISCMYALLLFIELQLMGNVNRLSRVTGLEFILANRFISIFNIIIFILGTAFFVFYTNKHFKESKLNYFTAILWLPYFAFFIFVFTSIWPIDNPAERVPPVHGLLATGAVVIYPFYITFINLLSTLKYN</sequence>
<protein>
    <submittedName>
        <fullName evidence="2">Uncharacterized protein</fullName>
    </submittedName>
</protein>
<accession>A0ABX2DQI5</accession>
<proteinExistence type="predicted"/>
<feature type="transmembrane region" description="Helical" evidence="1">
    <location>
        <begin position="43"/>
        <end position="61"/>
    </location>
</feature>
<keyword evidence="1" id="KW-1133">Transmembrane helix</keyword>
<evidence type="ECO:0000313" key="2">
    <source>
        <dbReference type="EMBL" id="NQX46943.1"/>
    </source>
</evidence>
<dbReference type="RefSeq" id="WP_173135575.1">
    <property type="nucleotide sequence ID" value="NZ_JABMKX010000008.1"/>
</dbReference>
<keyword evidence="1" id="KW-0812">Transmembrane</keyword>